<proteinExistence type="predicted"/>
<feature type="region of interest" description="Disordered" evidence="1">
    <location>
        <begin position="181"/>
        <end position="206"/>
    </location>
</feature>
<dbReference type="OrthoDB" id="74183at2759"/>
<protein>
    <submittedName>
        <fullName evidence="2">Arginyl-tRNA--protein transferase 1 isoform X2</fullName>
    </submittedName>
</protein>
<feature type="region of interest" description="Disordered" evidence="1">
    <location>
        <begin position="15"/>
        <end position="36"/>
    </location>
</feature>
<organism evidence="2 3">
    <name type="scientific">Gossypium australe</name>
    <dbReference type="NCBI Taxonomy" id="47621"/>
    <lineage>
        <taxon>Eukaryota</taxon>
        <taxon>Viridiplantae</taxon>
        <taxon>Streptophyta</taxon>
        <taxon>Embryophyta</taxon>
        <taxon>Tracheophyta</taxon>
        <taxon>Spermatophyta</taxon>
        <taxon>Magnoliopsida</taxon>
        <taxon>eudicotyledons</taxon>
        <taxon>Gunneridae</taxon>
        <taxon>Pentapetalae</taxon>
        <taxon>rosids</taxon>
        <taxon>malvids</taxon>
        <taxon>Malvales</taxon>
        <taxon>Malvaceae</taxon>
        <taxon>Malvoideae</taxon>
        <taxon>Gossypium</taxon>
    </lineage>
</organism>
<evidence type="ECO:0000313" key="2">
    <source>
        <dbReference type="EMBL" id="KAA3478269.1"/>
    </source>
</evidence>
<dbReference type="AlphaFoldDB" id="A0A5B6W933"/>
<keyword evidence="2" id="KW-0808">Transferase</keyword>
<evidence type="ECO:0000256" key="1">
    <source>
        <dbReference type="SAM" id="MobiDB-lite"/>
    </source>
</evidence>
<feature type="compositionally biased region" description="Acidic residues" evidence="1">
    <location>
        <begin position="181"/>
        <end position="190"/>
    </location>
</feature>
<name>A0A5B6W933_9ROSI</name>
<accession>A0A5B6W933</accession>
<reference evidence="3" key="1">
    <citation type="journal article" date="2019" name="Plant Biotechnol. J.">
        <title>Genome sequencing of the Australian wild diploid species Gossypium australe highlights disease resistance and delayed gland morphogenesis.</title>
        <authorList>
            <person name="Cai Y."/>
            <person name="Cai X."/>
            <person name="Wang Q."/>
            <person name="Wang P."/>
            <person name="Zhang Y."/>
            <person name="Cai C."/>
            <person name="Xu Y."/>
            <person name="Wang K."/>
            <person name="Zhou Z."/>
            <person name="Wang C."/>
            <person name="Geng S."/>
            <person name="Li B."/>
            <person name="Dong Q."/>
            <person name="Hou Y."/>
            <person name="Wang H."/>
            <person name="Ai P."/>
            <person name="Liu Z."/>
            <person name="Yi F."/>
            <person name="Sun M."/>
            <person name="An G."/>
            <person name="Cheng J."/>
            <person name="Zhang Y."/>
            <person name="Shi Q."/>
            <person name="Xie Y."/>
            <person name="Shi X."/>
            <person name="Chang Y."/>
            <person name="Huang F."/>
            <person name="Chen Y."/>
            <person name="Hong S."/>
            <person name="Mi L."/>
            <person name="Sun Q."/>
            <person name="Zhang L."/>
            <person name="Zhou B."/>
            <person name="Peng R."/>
            <person name="Zhang X."/>
            <person name="Liu F."/>
        </authorList>
    </citation>
    <scope>NUCLEOTIDE SEQUENCE [LARGE SCALE GENOMIC DNA]</scope>
    <source>
        <strain evidence="3">cv. PA1801</strain>
    </source>
</reference>
<dbReference type="GO" id="GO:0004057">
    <property type="term" value="F:arginyl-tRNA--protein transferase activity"/>
    <property type="evidence" value="ECO:0007669"/>
    <property type="project" value="TreeGrafter"/>
</dbReference>
<sequence length="206" mass="23030">MHRFLDGTLEVRRPVELEDNHDTSKHTDRLARHNVSSSTTNLANISSLSSKACNGHINFYSTAKNVSSDGDVQVVAQHKEFRSGSKSSCAKKSSKHLKRYQMKMHNDTPDCVTESSYRRFLVDTHLLFVSLSADGMVPLYGFGSFHQQYIVDGKLLLLHDDIGIEDSNDVLMDDEEQMIETEYESSDDELEPKTSGLRSAGIADGD</sequence>
<dbReference type="EMBL" id="SMMG02000004">
    <property type="protein sequence ID" value="KAA3478269.1"/>
    <property type="molecule type" value="Genomic_DNA"/>
</dbReference>
<dbReference type="InterPro" id="IPR030700">
    <property type="entry name" value="N-end_Aminoacyl_Trfase"/>
</dbReference>
<gene>
    <name evidence="2" type="ORF">EPI10_012083</name>
</gene>
<dbReference type="PANTHER" id="PTHR21367:SF1">
    <property type="entry name" value="ARGINYL-TRNA--PROTEIN TRANSFERASE 1"/>
    <property type="match status" value="1"/>
</dbReference>
<dbReference type="GO" id="GO:0005737">
    <property type="term" value="C:cytoplasm"/>
    <property type="evidence" value="ECO:0007669"/>
    <property type="project" value="TreeGrafter"/>
</dbReference>
<keyword evidence="3" id="KW-1185">Reference proteome</keyword>
<feature type="compositionally biased region" description="Basic and acidic residues" evidence="1">
    <location>
        <begin position="15"/>
        <end position="31"/>
    </location>
</feature>
<comment type="caution">
    <text evidence="2">The sequence shown here is derived from an EMBL/GenBank/DDBJ whole genome shotgun (WGS) entry which is preliminary data.</text>
</comment>
<dbReference type="PANTHER" id="PTHR21367">
    <property type="entry name" value="ARGININE-TRNA-PROTEIN TRANSFERASE 1"/>
    <property type="match status" value="1"/>
</dbReference>
<dbReference type="Proteomes" id="UP000325315">
    <property type="component" value="Unassembled WGS sequence"/>
</dbReference>
<evidence type="ECO:0000313" key="3">
    <source>
        <dbReference type="Proteomes" id="UP000325315"/>
    </source>
</evidence>